<dbReference type="GO" id="GO:0005524">
    <property type="term" value="F:ATP binding"/>
    <property type="evidence" value="ECO:0007669"/>
    <property type="project" value="UniProtKB-KW"/>
</dbReference>
<dbReference type="PROSITE" id="PS50011">
    <property type="entry name" value="PROTEIN_KINASE_DOM"/>
    <property type="match status" value="1"/>
</dbReference>
<dbReference type="EMBL" id="CAJJDN010000042">
    <property type="protein sequence ID" value="CAD8081821.1"/>
    <property type="molecule type" value="Genomic_DNA"/>
</dbReference>
<evidence type="ECO:0000259" key="8">
    <source>
        <dbReference type="PROSITE" id="PS50011"/>
    </source>
</evidence>
<dbReference type="OrthoDB" id="191686at2759"/>
<feature type="domain" description="EF-hand" evidence="9">
    <location>
        <begin position="419"/>
        <end position="454"/>
    </location>
</feature>
<reference evidence="10" key="1">
    <citation type="submission" date="2021-01" db="EMBL/GenBank/DDBJ databases">
        <authorList>
            <consortium name="Genoscope - CEA"/>
            <person name="William W."/>
        </authorList>
    </citation>
    <scope>NUCLEOTIDE SEQUENCE</scope>
</reference>
<comment type="similarity">
    <text evidence="7">Belongs to the protein kinase superfamily. Ser/Thr protein kinase family. CDPK subfamily.</text>
</comment>
<dbReference type="InterPro" id="IPR002048">
    <property type="entry name" value="EF_hand_dom"/>
</dbReference>
<keyword evidence="4" id="KW-0547">Nucleotide-binding</keyword>
<dbReference type="GO" id="GO:0005509">
    <property type="term" value="F:calcium ion binding"/>
    <property type="evidence" value="ECO:0007669"/>
    <property type="project" value="InterPro"/>
</dbReference>
<protein>
    <recommendedName>
        <fullName evidence="12">Protein kinase domain containing protein</fullName>
    </recommendedName>
</protein>
<dbReference type="AlphaFoldDB" id="A0A8S1MUJ7"/>
<keyword evidence="11" id="KW-1185">Reference proteome</keyword>
<feature type="domain" description="Protein kinase" evidence="8">
    <location>
        <begin position="65"/>
        <end position="339"/>
    </location>
</feature>
<dbReference type="FunFam" id="1.10.238.10:FF:000591">
    <property type="entry name" value="Uncharacterized protein"/>
    <property type="match status" value="1"/>
</dbReference>
<evidence type="ECO:0000256" key="3">
    <source>
        <dbReference type="ARBA" id="ARBA00022679"/>
    </source>
</evidence>
<dbReference type="PROSITE" id="PS00018">
    <property type="entry name" value="EF_HAND_1"/>
    <property type="match status" value="3"/>
</dbReference>
<dbReference type="SMART" id="SM00054">
    <property type="entry name" value="EFh"/>
    <property type="match status" value="4"/>
</dbReference>
<keyword evidence="5" id="KW-0418">Kinase</keyword>
<feature type="domain" description="EF-hand" evidence="9">
    <location>
        <begin position="382"/>
        <end position="417"/>
    </location>
</feature>
<evidence type="ECO:0000256" key="5">
    <source>
        <dbReference type="ARBA" id="ARBA00022777"/>
    </source>
</evidence>
<dbReference type="InterPro" id="IPR000719">
    <property type="entry name" value="Prot_kinase_dom"/>
</dbReference>
<dbReference type="Pfam" id="PF00069">
    <property type="entry name" value="Pkinase"/>
    <property type="match status" value="1"/>
</dbReference>
<sequence length="522" mass="60169">MIQSQYNSELTKVFVIFKWQLIIIDQIIKYLNTKLKMGCAAGKPEKPLSKQNSPCSHTIENKKSVSLMVETEKIDADYIFHALDPLVSRRNYIKKAVSKSNNASRIVKVYNCLNLTNTEKQELERIVNSQLQIKHLNLVNLQSYYYNDNKLYLVSEFCEGGNLLSCLDHFSKLQQYKMIDLFCQIMAGVRYLHNYGIAHGNIQLESIVFTNRSMDIAKLIDYGIPSSLKSACLQWRSNGGIQEISFKSPEALKQPGLTTTKSDIWSCGCLLYFFLTSHMPFQSRDVQALKTAIQRGIVSFDGTEWMNINPDMKQLVSKMLSSNPQIRPTAAEVINNPIFLNRAKIITKPNKQLSKHMKDFKQQSQMQNAMLNYIAENMLQEQDKKKLMEEFQKFDLNKDGQLTKEELLKVYNTMYSSEQATQEVEAIFSKIDQNGSGRIDYSEFVIATIDQKKYFNREKLLILFQQIDRDHSGQLSKLEVKKLLRDMQVPQEKLDNLSKQLDQDGDGQITQEEFLQIMLSIA</sequence>
<feature type="domain" description="EF-hand" evidence="9">
    <location>
        <begin position="489"/>
        <end position="522"/>
    </location>
</feature>
<comment type="cofactor">
    <cofactor evidence="1">
        <name>Mg(2+)</name>
        <dbReference type="ChEBI" id="CHEBI:18420"/>
    </cofactor>
</comment>
<organism evidence="10 11">
    <name type="scientific">Paramecium sonneborni</name>
    <dbReference type="NCBI Taxonomy" id="65129"/>
    <lineage>
        <taxon>Eukaryota</taxon>
        <taxon>Sar</taxon>
        <taxon>Alveolata</taxon>
        <taxon>Ciliophora</taxon>
        <taxon>Intramacronucleata</taxon>
        <taxon>Oligohymenophorea</taxon>
        <taxon>Peniculida</taxon>
        <taxon>Parameciidae</taxon>
        <taxon>Paramecium</taxon>
    </lineage>
</organism>
<dbReference type="Proteomes" id="UP000692954">
    <property type="component" value="Unassembled WGS sequence"/>
</dbReference>
<evidence type="ECO:0000256" key="6">
    <source>
        <dbReference type="ARBA" id="ARBA00022840"/>
    </source>
</evidence>
<evidence type="ECO:0000313" key="10">
    <source>
        <dbReference type="EMBL" id="CAD8081821.1"/>
    </source>
</evidence>
<evidence type="ECO:0000256" key="4">
    <source>
        <dbReference type="ARBA" id="ARBA00022741"/>
    </source>
</evidence>
<dbReference type="GO" id="GO:0004674">
    <property type="term" value="F:protein serine/threonine kinase activity"/>
    <property type="evidence" value="ECO:0007669"/>
    <property type="project" value="UniProtKB-KW"/>
</dbReference>
<dbReference type="PROSITE" id="PS50222">
    <property type="entry name" value="EF_HAND_2"/>
    <property type="match status" value="3"/>
</dbReference>
<keyword evidence="6" id="KW-0067">ATP-binding</keyword>
<comment type="caution">
    <text evidence="10">The sequence shown here is derived from an EMBL/GenBank/DDBJ whole genome shotgun (WGS) entry which is preliminary data.</text>
</comment>
<dbReference type="FunFam" id="1.10.238.10:FF:000585">
    <property type="entry name" value="Calcium-dependent protein kinase-a"/>
    <property type="match status" value="1"/>
</dbReference>
<dbReference type="FunFam" id="3.30.200.20:FF:001132">
    <property type="entry name" value="Si:ch211-285c6.3"/>
    <property type="match status" value="1"/>
</dbReference>
<keyword evidence="2" id="KW-0723">Serine/threonine-protein kinase</keyword>
<dbReference type="InterPro" id="IPR018247">
    <property type="entry name" value="EF_Hand_1_Ca_BS"/>
</dbReference>
<evidence type="ECO:0000256" key="2">
    <source>
        <dbReference type="ARBA" id="ARBA00022527"/>
    </source>
</evidence>
<dbReference type="Pfam" id="PF13499">
    <property type="entry name" value="EF-hand_7"/>
    <property type="match status" value="2"/>
</dbReference>
<keyword evidence="3" id="KW-0808">Transferase</keyword>
<evidence type="ECO:0000256" key="7">
    <source>
        <dbReference type="ARBA" id="ARBA00024334"/>
    </source>
</evidence>
<accession>A0A8S1MUJ7</accession>
<gene>
    <name evidence="10" type="ORF">PSON_ATCC_30995.1.T0420236</name>
</gene>
<dbReference type="InterPro" id="IPR050205">
    <property type="entry name" value="CDPK_Ser/Thr_kinases"/>
</dbReference>
<name>A0A8S1MUJ7_9CILI</name>
<evidence type="ECO:0000256" key="1">
    <source>
        <dbReference type="ARBA" id="ARBA00001946"/>
    </source>
</evidence>
<dbReference type="PANTHER" id="PTHR24349">
    <property type="entry name" value="SERINE/THREONINE-PROTEIN KINASE"/>
    <property type="match status" value="1"/>
</dbReference>
<proteinExistence type="inferred from homology"/>
<evidence type="ECO:0008006" key="12">
    <source>
        <dbReference type="Google" id="ProtNLM"/>
    </source>
</evidence>
<evidence type="ECO:0000313" key="11">
    <source>
        <dbReference type="Proteomes" id="UP000692954"/>
    </source>
</evidence>
<evidence type="ECO:0000259" key="9">
    <source>
        <dbReference type="PROSITE" id="PS50222"/>
    </source>
</evidence>